<evidence type="ECO:0000313" key="3">
    <source>
        <dbReference type="Proteomes" id="UP000324748"/>
    </source>
</evidence>
<dbReference type="Proteomes" id="UP000324748">
    <property type="component" value="Unassembled WGS sequence"/>
</dbReference>
<name>A0A5B0PKR9_PUCGR</name>
<reference evidence="2 3" key="1">
    <citation type="submission" date="2019-05" db="EMBL/GenBank/DDBJ databases">
        <title>Emergence of the Ug99 lineage of the wheat stem rust pathogen through somatic hybridization.</title>
        <authorList>
            <person name="Li F."/>
            <person name="Upadhyaya N.M."/>
            <person name="Sperschneider J."/>
            <person name="Matny O."/>
            <person name="Nguyen-Phuc H."/>
            <person name="Mago R."/>
            <person name="Raley C."/>
            <person name="Miller M.E."/>
            <person name="Silverstein K.A.T."/>
            <person name="Henningsen E."/>
            <person name="Hirsch C.D."/>
            <person name="Visser B."/>
            <person name="Pretorius Z.A."/>
            <person name="Steffenson B.J."/>
            <person name="Schwessinger B."/>
            <person name="Dodds P.N."/>
            <person name="Figueroa M."/>
        </authorList>
    </citation>
    <scope>NUCLEOTIDE SEQUENCE [LARGE SCALE GENOMIC DNA]</scope>
    <source>
        <strain evidence="2">21-0</strain>
    </source>
</reference>
<gene>
    <name evidence="2" type="ORF">PGT21_017881</name>
</gene>
<dbReference type="InterPro" id="IPR014044">
    <property type="entry name" value="CAP_dom"/>
</dbReference>
<comment type="caution">
    <text evidence="2">The sequence shown here is derived from an EMBL/GenBank/DDBJ whole genome shotgun (WGS) entry which is preliminary data.</text>
</comment>
<sequence length="122" mass="13988">MLLRLQPHLLLQKVPAPIPATVPIGESQPIKESRKVLLFLSQSAIKAHPFFFFLSFFLKKRSRWLAAHNDIRRRYSVPDLVWDPKLEAVAQGHADTCIFKHSTSGYGEVRSSSSFFFYVNTN</sequence>
<keyword evidence="3" id="KW-1185">Reference proteome</keyword>
<dbReference type="SUPFAM" id="SSF55797">
    <property type="entry name" value="PR-1-like"/>
    <property type="match status" value="1"/>
</dbReference>
<dbReference type="Pfam" id="PF00188">
    <property type="entry name" value="CAP"/>
    <property type="match status" value="1"/>
</dbReference>
<dbReference type="Gene3D" id="3.40.33.10">
    <property type="entry name" value="CAP"/>
    <property type="match status" value="1"/>
</dbReference>
<feature type="domain" description="SCP" evidence="1">
    <location>
        <begin position="65"/>
        <end position="106"/>
    </location>
</feature>
<dbReference type="EMBL" id="VSWC01000053">
    <property type="protein sequence ID" value="KAA1101372.1"/>
    <property type="molecule type" value="Genomic_DNA"/>
</dbReference>
<dbReference type="InterPro" id="IPR035940">
    <property type="entry name" value="CAP_sf"/>
</dbReference>
<protein>
    <recommendedName>
        <fullName evidence="1">SCP domain-containing protein</fullName>
    </recommendedName>
</protein>
<evidence type="ECO:0000313" key="2">
    <source>
        <dbReference type="EMBL" id="KAA1101372.1"/>
    </source>
</evidence>
<dbReference type="OrthoDB" id="337038at2759"/>
<organism evidence="2 3">
    <name type="scientific">Puccinia graminis f. sp. tritici</name>
    <dbReference type="NCBI Taxonomy" id="56615"/>
    <lineage>
        <taxon>Eukaryota</taxon>
        <taxon>Fungi</taxon>
        <taxon>Dikarya</taxon>
        <taxon>Basidiomycota</taxon>
        <taxon>Pucciniomycotina</taxon>
        <taxon>Pucciniomycetes</taxon>
        <taxon>Pucciniales</taxon>
        <taxon>Pucciniaceae</taxon>
        <taxon>Puccinia</taxon>
    </lineage>
</organism>
<accession>A0A5B0PKR9</accession>
<proteinExistence type="predicted"/>
<dbReference type="AlphaFoldDB" id="A0A5B0PKR9"/>
<evidence type="ECO:0000259" key="1">
    <source>
        <dbReference type="Pfam" id="PF00188"/>
    </source>
</evidence>